<evidence type="ECO:0000313" key="2">
    <source>
        <dbReference type="Proteomes" id="UP000188605"/>
    </source>
</evidence>
<dbReference type="Proteomes" id="UP000188605">
    <property type="component" value="Unassembled WGS sequence"/>
</dbReference>
<organism evidence="1 2">
    <name type="scientific">Candidatus Epulonipiscium fishelsonii</name>
    <dbReference type="NCBI Taxonomy" id="77094"/>
    <lineage>
        <taxon>Bacteria</taxon>
        <taxon>Bacillati</taxon>
        <taxon>Bacillota</taxon>
        <taxon>Clostridia</taxon>
        <taxon>Lachnospirales</taxon>
        <taxon>Lachnospiraceae</taxon>
        <taxon>Candidatus Epulonipiscium</taxon>
    </lineage>
</organism>
<accession>A0ACC8X807</accession>
<name>A0ACC8X807_9FIRM</name>
<protein>
    <submittedName>
        <fullName evidence="1">Uncharacterized protein</fullName>
    </submittedName>
</protein>
<gene>
    <name evidence="1" type="ORF">AN396_11990</name>
</gene>
<reference evidence="1" key="1">
    <citation type="submission" date="2016-08" db="EMBL/GenBank/DDBJ databases">
        <authorList>
            <person name="Ngugi D.K."/>
            <person name="Miyake S."/>
            <person name="Stingl U."/>
        </authorList>
    </citation>
    <scope>NUCLEOTIDE SEQUENCE</scope>
    <source>
        <strain evidence="1">SCG-B11WGA-EpuloA1</strain>
    </source>
</reference>
<sequence>MRKPCIVHLLNSNKFAGAENVACQIIEGTKDSYDCFYVSPAGTIKKTLDNKKINFYPIKSMNIFEIKKMIKVLKPTIIHAHDFRASIISALSTSKIPIISHLHNNSPWLKNYGIYSWVYLISTIKYKKILTVSNSIKQEYVFGRWIKSKILMIGNPINIKYIQEKANQSNIKKAYDIIFIGRFMPEKDPIKFIEIISELVKTKQLKNLNCVMIGEGKLKKDCKQLIYNLNLKNNIDMVGFLDNPYIYLKNSKLLCMTSKWEGFGLVAIEALALGVPVVAKPVGGLINIVDSKCGKLCNSNKDYIIELKKLLLNDNYRINKGKEAIIKSKELNNYNSYIKIIKQLYKKLIIREE</sequence>
<evidence type="ECO:0000313" key="1">
    <source>
        <dbReference type="EMBL" id="ONI37870.1"/>
    </source>
</evidence>
<proteinExistence type="predicted"/>
<dbReference type="EMBL" id="LJDB01000102">
    <property type="protein sequence ID" value="ONI37870.1"/>
    <property type="molecule type" value="Genomic_DNA"/>
</dbReference>
<comment type="caution">
    <text evidence="1">The sequence shown here is derived from an EMBL/GenBank/DDBJ whole genome shotgun (WGS) entry which is preliminary data.</text>
</comment>
<keyword evidence="2" id="KW-1185">Reference proteome</keyword>